<gene>
    <name evidence="2" type="ORF">COZ58_06095</name>
</gene>
<proteinExistence type="predicted"/>
<dbReference type="PANTHER" id="PTHR37833:SF1">
    <property type="entry name" value="SIGNAL PEPTIDE PROTEIN"/>
    <property type="match status" value="1"/>
</dbReference>
<dbReference type="Pfam" id="PF07610">
    <property type="entry name" value="DUF1573"/>
    <property type="match status" value="2"/>
</dbReference>
<comment type="caution">
    <text evidence="2">The sequence shown here is derived from an EMBL/GenBank/DDBJ whole genome shotgun (WGS) entry which is preliminary data.</text>
</comment>
<dbReference type="AlphaFoldDB" id="A0A2M7K6R4"/>
<protein>
    <recommendedName>
        <fullName evidence="4">DUF1573 domain-containing protein</fullName>
    </recommendedName>
</protein>
<dbReference type="Proteomes" id="UP000231493">
    <property type="component" value="Unassembled WGS sequence"/>
</dbReference>
<organism evidence="2 3">
    <name type="scientific">Candidatus Infernicultor aquiphilus</name>
    <dbReference type="NCBI Taxonomy" id="1805029"/>
    <lineage>
        <taxon>Bacteria</taxon>
        <taxon>Pseudomonadati</taxon>
        <taxon>Atribacterota</taxon>
        <taxon>Candidatus Phoenicimicrobiia</taxon>
        <taxon>Candidatus Pheonicimicrobiales</taxon>
        <taxon>Candidatus Phoenicimicrobiaceae</taxon>
        <taxon>Candidatus Infernicultor</taxon>
    </lineage>
</organism>
<sequence length="346" mass="39077">MHKKIIIFFIIIVIIIVAGFMVISGNFSSKPERPPQISISEEEWDFGKVKPGTQPQHKFIITNKGNEDLIIERVWASCGCVQVSIFDNRILPGKSADLQAIFNTAGYVGMLEKIIYIKSNDPEEPEKKIKVKVDVEHQFKPKINTPATEWNMGLISQGDILNLSFTIENQGDADLIIDKIDTYEHIQYDNALPLKILPKEKFELIFIYNSTNHKLGDVKEAVRIYCNDPITESFVIRISGYIKEKEAPEISISPTGAIFDLVADSEAGAIDKFVLKNSGDDTIKITSIRTSIPYIVPLRSKLDLNSKSEEELNIILLKDKATGQIKEDRTEEYLYLTFAIPIKISK</sequence>
<evidence type="ECO:0000256" key="1">
    <source>
        <dbReference type="SAM" id="Phobius"/>
    </source>
</evidence>
<reference evidence="3" key="1">
    <citation type="submission" date="2017-09" db="EMBL/GenBank/DDBJ databases">
        <title>Depth-based differentiation of microbial function through sediment-hosted aquifers and enrichment of novel symbionts in the deep terrestrial subsurface.</title>
        <authorList>
            <person name="Probst A.J."/>
            <person name="Ladd B."/>
            <person name="Jarett J.K."/>
            <person name="Geller-Mcgrath D.E."/>
            <person name="Sieber C.M."/>
            <person name="Emerson J.B."/>
            <person name="Anantharaman K."/>
            <person name="Thomas B.C."/>
            <person name="Malmstrom R."/>
            <person name="Stieglmeier M."/>
            <person name="Klingl A."/>
            <person name="Woyke T."/>
            <person name="Ryan C.M."/>
            <person name="Banfield J.F."/>
        </authorList>
    </citation>
    <scope>NUCLEOTIDE SEQUENCE [LARGE SCALE GENOMIC DNA]</scope>
</reference>
<keyword evidence="1" id="KW-0812">Transmembrane</keyword>
<keyword evidence="1" id="KW-1133">Transmembrane helix</keyword>
<dbReference type="Gene3D" id="2.60.40.10">
    <property type="entry name" value="Immunoglobulins"/>
    <property type="match status" value="2"/>
</dbReference>
<dbReference type="InterPro" id="IPR013783">
    <property type="entry name" value="Ig-like_fold"/>
</dbReference>
<evidence type="ECO:0000313" key="3">
    <source>
        <dbReference type="Proteomes" id="UP000231493"/>
    </source>
</evidence>
<feature type="transmembrane region" description="Helical" evidence="1">
    <location>
        <begin position="7"/>
        <end position="27"/>
    </location>
</feature>
<name>A0A2M7K6R4_9BACT</name>
<dbReference type="InterPro" id="IPR011467">
    <property type="entry name" value="DUF1573"/>
</dbReference>
<evidence type="ECO:0008006" key="4">
    <source>
        <dbReference type="Google" id="ProtNLM"/>
    </source>
</evidence>
<accession>A0A2M7K6R4</accession>
<dbReference type="EMBL" id="PFIP01000126">
    <property type="protein sequence ID" value="PIX33827.1"/>
    <property type="molecule type" value="Genomic_DNA"/>
</dbReference>
<keyword evidence="1" id="KW-0472">Membrane</keyword>
<evidence type="ECO:0000313" key="2">
    <source>
        <dbReference type="EMBL" id="PIX33827.1"/>
    </source>
</evidence>
<dbReference type="PANTHER" id="PTHR37833">
    <property type="entry name" value="LIPOPROTEIN-RELATED"/>
    <property type="match status" value="1"/>
</dbReference>